<evidence type="ECO:0000256" key="2">
    <source>
        <dbReference type="PROSITE-ProRule" id="PRU01213"/>
    </source>
</evidence>
<dbReference type="PROSITE" id="PS51866">
    <property type="entry name" value="MOP"/>
    <property type="match status" value="1"/>
</dbReference>
<dbReference type="InterPro" id="IPR005116">
    <property type="entry name" value="Transp-assoc_OB_typ1"/>
</dbReference>
<evidence type="ECO:0000313" key="5">
    <source>
        <dbReference type="Proteomes" id="UP000584374"/>
    </source>
</evidence>
<dbReference type="NCBIfam" id="TIGR00638">
    <property type="entry name" value="Mop"/>
    <property type="match status" value="1"/>
</dbReference>
<organism evidence="4 5">
    <name type="scientific">Saccharopolyspora phatthalungensis</name>
    <dbReference type="NCBI Taxonomy" id="664693"/>
    <lineage>
        <taxon>Bacteria</taxon>
        <taxon>Bacillati</taxon>
        <taxon>Actinomycetota</taxon>
        <taxon>Actinomycetes</taxon>
        <taxon>Pseudonocardiales</taxon>
        <taxon>Pseudonocardiaceae</taxon>
        <taxon>Saccharopolyspora</taxon>
    </lineage>
</organism>
<reference evidence="4 5" key="1">
    <citation type="submission" date="2020-08" db="EMBL/GenBank/DDBJ databases">
        <title>Sequencing the genomes of 1000 actinobacteria strains.</title>
        <authorList>
            <person name="Klenk H.-P."/>
        </authorList>
    </citation>
    <scope>NUCLEOTIDE SEQUENCE [LARGE SCALE GENOMIC DNA]</scope>
    <source>
        <strain evidence="4 5">DSM 45584</strain>
    </source>
</reference>
<name>A0A840QKE3_9PSEU</name>
<sequence length="72" mass="7298">MRLSTRNQLSGTVSAIESGGVMAVVKVILDGGQQVTASITNDAVDDLALKPGTPVTVLVKSTEVMLAVDGDG</sequence>
<dbReference type="RefSeq" id="WP_184733011.1">
    <property type="nucleotide sequence ID" value="NZ_JACHIW010000003.1"/>
</dbReference>
<keyword evidence="1 2" id="KW-0500">Molybdenum</keyword>
<evidence type="ECO:0000259" key="3">
    <source>
        <dbReference type="PROSITE" id="PS51866"/>
    </source>
</evidence>
<dbReference type="AlphaFoldDB" id="A0A840QKE3"/>
<keyword evidence="5" id="KW-1185">Reference proteome</keyword>
<dbReference type="EMBL" id="JACHIW010000003">
    <property type="protein sequence ID" value="MBB5159949.1"/>
    <property type="molecule type" value="Genomic_DNA"/>
</dbReference>
<accession>A0A840QKE3</accession>
<comment type="caution">
    <text evidence="4">The sequence shown here is derived from an EMBL/GenBank/DDBJ whole genome shotgun (WGS) entry which is preliminary data.</text>
</comment>
<dbReference type="Gene3D" id="2.40.50.100">
    <property type="match status" value="1"/>
</dbReference>
<protein>
    <submittedName>
        <fullName evidence="4">Molybdate transport system regulatory protein</fullName>
    </submittedName>
</protein>
<evidence type="ECO:0000256" key="1">
    <source>
        <dbReference type="ARBA" id="ARBA00022505"/>
    </source>
</evidence>
<dbReference type="InterPro" id="IPR004606">
    <property type="entry name" value="Mop_domain"/>
</dbReference>
<feature type="domain" description="Mop" evidence="3">
    <location>
        <begin position="2"/>
        <end position="68"/>
    </location>
</feature>
<dbReference type="Proteomes" id="UP000584374">
    <property type="component" value="Unassembled WGS sequence"/>
</dbReference>
<dbReference type="Pfam" id="PF03459">
    <property type="entry name" value="TOBE"/>
    <property type="match status" value="1"/>
</dbReference>
<dbReference type="GO" id="GO:0015689">
    <property type="term" value="P:molybdate ion transport"/>
    <property type="evidence" value="ECO:0007669"/>
    <property type="project" value="InterPro"/>
</dbReference>
<proteinExistence type="predicted"/>
<evidence type="ECO:0000313" key="4">
    <source>
        <dbReference type="EMBL" id="MBB5159949.1"/>
    </source>
</evidence>
<gene>
    <name evidence="4" type="ORF">BJ970_007549</name>
</gene>
<dbReference type="InterPro" id="IPR008995">
    <property type="entry name" value="Mo/tungstate-bd_C_term_dom"/>
</dbReference>
<dbReference type="SUPFAM" id="SSF50331">
    <property type="entry name" value="MOP-like"/>
    <property type="match status" value="1"/>
</dbReference>